<dbReference type="OrthoDB" id="4419465at2"/>
<evidence type="ECO:0000313" key="1">
    <source>
        <dbReference type="EMBL" id="RKR96219.1"/>
    </source>
</evidence>
<dbReference type="EMBL" id="RBKV01000001">
    <property type="protein sequence ID" value="RKR96219.1"/>
    <property type="molecule type" value="Genomic_DNA"/>
</dbReference>
<evidence type="ECO:0000313" key="2">
    <source>
        <dbReference type="Proteomes" id="UP000274762"/>
    </source>
</evidence>
<organism evidence="1 2">
    <name type="scientific">Williamsia marianensis</name>
    <dbReference type="NCBI Taxonomy" id="85044"/>
    <lineage>
        <taxon>Bacteria</taxon>
        <taxon>Bacillati</taxon>
        <taxon>Actinomycetota</taxon>
        <taxon>Actinomycetes</taxon>
        <taxon>Mycobacteriales</taxon>
        <taxon>Nocardiaceae</taxon>
        <taxon>Williamsia</taxon>
    </lineage>
</organism>
<dbReference type="RefSeq" id="WP_147431399.1">
    <property type="nucleotide sequence ID" value="NZ_CBCRXS010000005.1"/>
</dbReference>
<evidence type="ECO:0008006" key="3">
    <source>
        <dbReference type="Google" id="ProtNLM"/>
    </source>
</evidence>
<proteinExistence type="predicted"/>
<sequence>MSRPIGVARSEWEGLLPKRKEPSAVPVVVLLGPVGATQAAPVRVTADDGFDYFIKVQDIFTSVRDRMSVATEMLVARFGSVIGAPTCDAAIIRIPDELHGEELRPGIKLDSSYAHGSRALDHCVEGRDGLQSRTRNSNRQRHVGVFAIYDLFYGSDPQWLYDTDNDRSTYSHDHGLYLPPAMNAGWTDQDLQREVGTPRLLPVPAHGLDQAELERVAAALRELSRAQILSVLAEVPQSWNVADTDLEALGWFLEQRAPAVAGRLDRLRS</sequence>
<protein>
    <recommendedName>
        <fullName evidence="3">HipA-like protein</fullName>
    </recommendedName>
</protein>
<name>A0A495K6V0_WILMA</name>
<dbReference type="Proteomes" id="UP000274762">
    <property type="component" value="Unassembled WGS sequence"/>
</dbReference>
<reference evidence="1 2" key="1">
    <citation type="submission" date="2018-10" db="EMBL/GenBank/DDBJ databases">
        <title>Sequencing the genomes of 1000 actinobacteria strains.</title>
        <authorList>
            <person name="Klenk H.-P."/>
        </authorList>
    </citation>
    <scope>NUCLEOTIDE SEQUENCE [LARGE SCALE GENOMIC DNA]</scope>
    <source>
        <strain evidence="1 2">DSM 44343</strain>
    </source>
</reference>
<dbReference type="AlphaFoldDB" id="A0A495K6V0"/>
<accession>A0A495K6V0</accession>
<gene>
    <name evidence="1" type="ORF">DFJ75_3059</name>
</gene>
<comment type="caution">
    <text evidence="1">The sequence shown here is derived from an EMBL/GenBank/DDBJ whole genome shotgun (WGS) entry which is preliminary data.</text>
</comment>